<evidence type="ECO:0000313" key="2">
    <source>
        <dbReference type="EMBL" id="GLL02883.1"/>
    </source>
</evidence>
<gene>
    <name evidence="2" type="ORF">GCM10017581_046250</name>
</gene>
<keyword evidence="3" id="KW-1185">Reference proteome</keyword>
<sequence length="260" mass="25132">MKTTFSKRLGLALAAAGVIGVGVLIPAIGRTAVPDPLPAGATLGGLHLNPVSGDGATVPSFTADNACAPGTTLANVNTIDTAGTEQTVSNNVAGAVAVGGHFGAAFNADMFTVQAAAGNPGTAESFLFVVDCRTGAGHGSYTDALIVDYAADGTWLVRGATPASPSPSRSASASPSPSASPSASVSASPSPSVSASPSPSVSESASGSASPTPSVSVSTTPVAGTGNLPVTGTDVASLVWVAAGLIALGATMRYGVRRRP</sequence>
<reference evidence="2" key="2">
    <citation type="submission" date="2023-01" db="EMBL/GenBank/DDBJ databases">
        <authorList>
            <person name="Sun Q."/>
            <person name="Evtushenko L."/>
        </authorList>
    </citation>
    <scope>NUCLEOTIDE SEQUENCE</scope>
    <source>
        <strain evidence="2">VKM Ac-1321</strain>
    </source>
</reference>
<dbReference type="AlphaFoldDB" id="A0A9W6KKL3"/>
<reference evidence="2" key="1">
    <citation type="journal article" date="2014" name="Int. J. Syst. Evol. Microbiol.">
        <title>Complete genome sequence of Corynebacterium casei LMG S-19264T (=DSM 44701T), isolated from a smear-ripened cheese.</title>
        <authorList>
            <consortium name="US DOE Joint Genome Institute (JGI-PGF)"/>
            <person name="Walter F."/>
            <person name="Albersmeier A."/>
            <person name="Kalinowski J."/>
            <person name="Ruckert C."/>
        </authorList>
    </citation>
    <scope>NUCLEOTIDE SEQUENCE</scope>
    <source>
        <strain evidence="2">VKM Ac-1321</strain>
    </source>
</reference>
<evidence type="ECO:0000313" key="3">
    <source>
        <dbReference type="Proteomes" id="UP001143480"/>
    </source>
</evidence>
<dbReference type="EMBL" id="BSFP01000027">
    <property type="protein sequence ID" value="GLL02883.1"/>
    <property type="molecule type" value="Genomic_DNA"/>
</dbReference>
<proteinExistence type="predicted"/>
<evidence type="ECO:0000256" key="1">
    <source>
        <dbReference type="SAM" id="MobiDB-lite"/>
    </source>
</evidence>
<feature type="region of interest" description="Disordered" evidence="1">
    <location>
        <begin position="160"/>
        <end position="222"/>
    </location>
</feature>
<comment type="caution">
    <text evidence="2">The sequence shown here is derived from an EMBL/GenBank/DDBJ whole genome shotgun (WGS) entry which is preliminary data.</text>
</comment>
<protein>
    <recommendedName>
        <fullName evidence="4">LPXTG-motif cell wall-anchored protein</fullName>
    </recommendedName>
</protein>
<organism evidence="2 3">
    <name type="scientific">Dactylosporangium matsuzakiense</name>
    <dbReference type="NCBI Taxonomy" id="53360"/>
    <lineage>
        <taxon>Bacteria</taxon>
        <taxon>Bacillati</taxon>
        <taxon>Actinomycetota</taxon>
        <taxon>Actinomycetes</taxon>
        <taxon>Micromonosporales</taxon>
        <taxon>Micromonosporaceae</taxon>
        <taxon>Dactylosporangium</taxon>
    </lineage>
</organism>
<dbReference type="Proteomes" id="UP001143480">
    <property type="component" value="Unassembled WGS sequence"/>
</dbReference>
<evidence type="ECO:0008006" key="4">
    <source>
        <dbReference type="Google" id="ProtNLM"/>
    </source>
</evidence>
<accession>A0A9W6KKL3</accession>
<name>A0A9W6KKL3_9ACTN</name>
<dbReference type="RefSeq" id="WP_261962920.1">
    <property type="nucleotide sequence ID" value="NZ_BAAAXA010000003.1"/>
</dbReference>